<dbReference type="GO" id="GO:0051301">
    <property type="term" value="P:cell division"/>
    <property type="evidence" value="ECO:0007669"/>
    <property type="project" value="UniProtKB-KW"/>
</dbReference>
<evidence type="ECO:0000256" key="9">
    <source>
        <dbReference type="ARBA" id="ARBA00023316"/>
    </source>
</evidence>
<comment type="subcellular location">
    <subcellularLocation>
        <location evidence="10">Cell membrane</location>
        <topology evidence="10">Peripheral membrane protein</topology>
        <orientation evidence="10">Cytoplasmic side</orientation>
    </subcellularLocation>
</comment>
<comment type="function">
    <text evidence="10">Cell wall formation. Catalyzes the transfer of a GlcNAc subunit on undecaprenyl-pyrophosphoryl-MurNAc-pentapeptide (lipid intermediate I) to form undecaprenyl-pyrophosphoryl-MurNAc-(pentapeptide)GlcNAc (lipid intermediate II).</text>
</comment>
<dbReference type="InterPro" id="IPR007235">
    <property type="entry name" value="Glyco_trans_28_C"/>
</dbReference>
<keyword evidence="7 10" id="KW-0472">Membrane</keyword>
<feature type="binding site" evidence="10">
    <location>
        <position position="172"/>
    </location>
    <ligand>
        <name>UDP-N-acetyl-alpha-D-glucosamine</name>
        <dbReference type="ChEBI" id="CHEBI:57705"/>
    </ligand>
</feature>
<dbReference type="SUPFAM" id="SSF53756">
    <property type="entry name" value="UDP-Glycosyltransferase/glycogen phosphorylase"/>
    <property type="match status" value="1"/>
</dbReference>
<dbReference type="RefSeq" id="WP_188466931.1">
    <property type="nucleotide sequence ID" value="NZ_BAABHU010000014.1"/>
</dbReference>
<evidence type="ECO:0000256" key="8">
    <source>
        <dbReference type="ARBA" id="ARBA00023306"/>
    </source>
</evidence>
<reference evidence="13" key="1">
    <citation type="journal article" date="2014" name="Int. J. Syst. Evol. Microbiol.">
        <title>Complete genome of a new Firmicutes species belonging to the dominant human colonic microbiota ('Ruminococcus bicirculans') reveals two chromosomes and a selective capacity to utilize plant glucans.</title>
        <authorList>
            <consortium name="NISC Comparative Sequencing Program"/>
            <person name="Wegmann U."/>
            <person name="Louis P."/>
            <person name="Goesmann A."/>
            <person name="Henrissat B."/>
            <person name="Duncan S.H."/>
            <person name="Flint H.J."/>
        </authorList>
    </citation>
    <scope>NUCLEOTIDE SEQUENCE</scope>
    <source>
        <strain evidence="13">CGMCC 1.10832</strain>
    </source>
</reference>
<keyword evidence="4 10" id="KW-0808">Transferase</keyword>
<feature type="binding site" evidence="10">
    <location>
        <begin position="17"/>
        <end position="19"/>
    </location>
    <ligand>
        <name>UDP-N-acetyl-alpha-D-glucosamine</name>
        <dbReference type="ChEBI" id="CHEBI:57705"/>
    </ligand>
</feature>
<dbReference type="GO" id="GO:0005886">
    <property type="term" value="C:plasma membrane"/>
    <property type="evidence" value="ECO:0007669"/>
    <property type="project" value="UniProtKB-SubCell"/>
</dbReference>
<dbReference type="PANTHER" id="PTHR21015">
    <property type="entry name" value="UDP-N-ACETYLGLUCOSAMINE--N-ACETYLMURAMYL-(PENTAPEPTIDE) PYROPHOSPHORYL-UNDECAPRENOL N-ACETYLGLUCOSAMINE TRANSFERASE 1"/>
    <property type="match status" value="1"/>
</dbReference>
<dbReference type="AlphaFoldDB" id="A0A2T4DTU1"/>
<accession>A0A2T4DTU1</accession>
<dbReference type="NCBIfam" id="TIGR01133">
    <property type="entry name" value="murG"/>
    <property type="match status" value="1"/>
</dbReference>
<keyword evidence="3 10" id="KW-0328">Glycosyltransferase</keyword>
<evidence type="ECO:0000259" key="12">
    <source>
        <dbReference type="Pfam" id="PF04101"/>
    </source>
</evidence>
<comment type="similarity">
    <text evidence="10">Belongs to the glycosyltransferase 28 family. MurG subfamily.</text>
</comment>
<comment type="catalytic activity">
    <reaction evidence="10">
        <text>di-trans,octa-cis-undecaprenyl diphospho-N-acetyl-alpha-D-muramoyl-L-alanyl-D-glutamyl-meso-2,6-diaminopimeloyl-D-alanyl-D-alanine + UDP-N-acetyl-alpha-D-glucosamine = di-trans,octa-cis-undecaprenyl diphospho-[N-acetyl-alpha-D-glucosaminyl-(1-&gt;4)]-N-acetyl-alpha-D-muramoyl-L-alanyl-D-glutamyl-meso-2,6-diaminopimeloyl-D-alanyl-D-alanine + UDP + H(+)</text>
        <dbReference type="Rhea" id="RHEA:31227"/>
        <dbReference type="ChEBI" id="CHEBI:15378"/>
        <dbReference type="ChEBI" id="CHEBI:57705"/>
        <dbReference type="ChEBI" id="CHEBI:58223"/>
        <dbReference type="ChEBI" id="CHEBI:61387"/>
        <dbReference type="ChEBI" id="CHEBI:61388"/>
        <dbReference type="EC" id="2.4.1.227"/>
    </reaction>
</comment>
<dbReference type="HAMAP" id="MF_00033">
    <property type="entry name" value="MurG"/>
    <property type="match status" value="1"/>
</dbReference>
<evidence type="ECO:0000256" key="6">
    <source>
        <dbReference type="ARBA" id="ARBA00022984"/>
    </source>
</evidence>
<feature type="binding site" evidence="10">
    <location>
        <position position="257"/>
    </location>
    <ligand>
        <name>UDP-N-acetyl-alpha-D-glucosamine</name>
        <dbReference type="ChEBI" id="CHEBI:57705"/>
    </ligand>
</feature>
<keyword evidence="16" id="KW-1185">Reference proteome</keyword>
<evidence type="ECO:0000256" key="7">
    <source>
        <dbReference type="ARBA" id="ARBA00023136"/>
    </source>
</evidence>
<evidence type="ECO:0000256" key="4">
    <source>
        <dbReference type="ARBA" id="ARBA00022679"/>
    </source>
</evidence>
<feature type="binding site" evidence="10">
    <location>
        <position position="302"/>
    </location>
    <ligand>
        <name>UDP-N-acetyl-alpha-D-glucosamine</name>
        <dbReference type="ChEBI" id="CHEBI:57705"/>
    </ligand>
</feature>
<dbReference type="EMBL" id="PYVU01000023">
    <property type="protein sequence ID" value="PTB97138.1"/>
    <property type="molecule type" value="Genomic_DNA"/>
</dbReference>
<feature type="domain" description="Glycosyl transferase family 28 C-terminal" evidence="12">
    <location>
        <begin position="196"/>
        <end position="357"/>
    </location>
</feature>
<keyword evidence="2 10" id="KW-0132">Cell division</keyword>
<reference evidence="13" key="4">
    <citation type="submission" date="2024-05" db="EMBL/GenBank/DDBJ databases">
        <authorList>
            <person name="Sun Q."/>
            <person name="Zhou Y."/>
        </authorList>
    </citation>
    <scope>NUCLEOTIDE SEQUENCE</scope>
    <source>
        <strain evidence="13">CGMCC 1.10832</strain>
    </source>
</reference>
<dbReference type="Gene3D" id="3.40.50.2000">
    <property type="entry name" value="Glycogen Phosphorylase B"/>
    <property type="match status" value="2"/>
</dbReference>
<keyword evidence="1 10" id="KW-1003">Cell membrane</keyword>
<dbReference type="Proteomes" id="UP000240608">
    <property type="component" value="Unassembled WGS sequence"/>
</dbReference>
<evidence type="ECO:0000313" key="13">
    <source>
        <dbReference type="EMBL" id="GGC50079.1"/>
    </source>
</evidence>
<reference evidence="16" key="3">
    <citation type="journal article" date="2019" name="Int. J. Syst. Evol. Microbiol.">
        <title>The Global Catalogue of Microorganisms (GCM) 10K type strain sequencing project: providing services to taxonomists for standard genome sequencing and annotation.</title>
        <authorList>
            <consortium name="The Broad Institute Genomics Platform"/>
            <consortium name="The Broad Institute Genome Sequencing Center for Infectious Disease"/>
            <person name="Wu L."/>
            <person name="Ma J."/>
        </authorList>
    </citation>
    <scope>NUCLEOTIDE SEQUENCE [LARGE SCALE GENOMIC DNA]</scope>
    <source>
        <strain evidence="16">CGMCC 1.10832</strain>
    </source>
</reference>
<dbReference type="PANTHER" id="PTHR21015:SF22">
    <property type="entry name" value="GLYCOSYLTRANSFERASE"/>
    <property type="match status" value="1"/>
</dbReference>
<evidence type="ECO:0000256" key="5">
    <source>
        <dbReference type="ARBA" id="ARBA00022960"/>
    </source>
</evidence>
<name>A0A2T4DTU1_9BACT</name>
<feature type="binding site" evidence="10">
    <location>
        <position position="203"/>
    </location>
    <ligand>
        <name>UDP-N-acetyl-alpha-D-glucosamine</name>
        <dbReference type="ChEBI" id="CHEBI:57705"/>
    </ligand>
</feature>
<keyword evidence="5 10" id="KW-0133">Cell shape</keyword>
<comment type="caution">
    <text evidence="14">The sequence shown here is derived from an EMBL/GenBank/DDBJ whole genome shotgun (WGS) entry which is preliminary data.</text>
</comment>
<dbReference type="UniPathway" id="UPA00219"/>
<feature type="binding site" evidence="10">
    <location>
        <begin position="276"/>
        <end position="281"/>
    </location>
    <ligand>
        <name>UDP-N-acetyl-alpha-D-glucosamine</name>
        <dbReference type="ChEBI" id="CHEBI:57705"/>
    </ligand>
</feature>
<keyword evidence="9 10" id="KW-0961">Cell wall biogenesis/degradation</keyword>
<dbReference type="GO" id="GO:0005975">
    <property type="term" value="P:carbohydrate metabolic process"/>
    <property type="evidence" value="ECO:0007669"/>
    <property type="project" value="InterPro"/>
</dbReference>
<feature type="binding site" evidence="10">
    <location>
        <position position="131"/>
    </location>
    <ligand>
        <name>UDP-N-acetyl-alpha-D-glucosamine</name>
        <dbReference type="ChEBI" id="CHEBI:57705"/>
    </ligand>
</feature>
<feature type="domain" description="Glycosyltransferase family 28 N-terminal" evidence="11">
    <location>
        <begin position="10"/>
        <end position="148"/>
    </location>
</feature>
<dbReference type="Pfam" id="PF03033">
    <property type="entry name" value="Glyco_transf_28"/>
    <property type="match status" value="1"/>
</dbReference>
<protein>
    <recommendedName>
        <fullName evidence="10">UDP-N-acetylglucosamine--N-acetylmuramyl-(pentapeptide) pyrophosphoryl-undecaprenol N-acetylglucosamine transferase</fullName>
        <ecNumber evidence="10">2.4.1.227</ecNumber>
    </recommendedName>
    <alternativeName>
        <fullName evidence="10">Undecaprenyl-PP-MurNAc-pentapeptide-UDPGlcNAc GlcNAc transferase</fullName>
    </alternativeName>
</protein>
<dbReference type="GO" id="GO:0071555">
    <property type="term" value="P:cell wall organization"/>
    <property type="evidence" value="ECO:0007669"/>
    <property type="project" value="UniProtKB-KW"/>
</dbReference>
<dbReference type="EC" id="2.4.1.227" evidence="10"/>
<evidence type="ECO:0000259" key="11">
    <source>
        <dbReference type="Pfam" id="PF03033"/>
    </source>
</evidence>
<evidence type="ECO:0000313" key="16">
    <source>
        <dbReference type="Proteomes" id="UP000636010"/>
    </source>
</evidence>
<keyword evidence="6 10" id="KW-0573">Peptidoglycan synthesis</keyword>
<dbReference type="InterPro" id="IPR006009">
    <property type="entry name" value="GlcNAc_MurG"/>
</dbReference>
<evidence type="ECO:0000256" key="10">
    <source>
        <dbReference type="HAMAP-Rule" id="MF_00033"/>
    </source>
</evidence>
<dbReference type="GO" id="GO:0050511">
    <property type="term" value="F:undecaprenyldiphospho-muramoylpentapeptide beta-N-acetylglucosaminyltransferase activity"/>
    <property type="evidence" value="ECO:0007669"/>
    <property type="project" value="UniProtKB-UniRule"/>
</dbReference>
<evidence type="ECO:0000313" key="14">
    <source>
        <dbReference type="EMBL" id="PTB97138.1"/>
    </source>
</evidence>
<dbReference type="Proteomes" id="UP000636010">
    <property type="component" value="Unassembled WGS sequence"/>
</dbReference>
<dbReference type="EMBL" id="BMEC01000014">
    <property type="protein sequence ID" value="GGC50079.1"/>
    <property type="molecule type" value="Genomic_DNA"/>
</dbReference>
<proteinExistence type="inferred from homology"/>
<dbReference type="InterPro" id="IPR004276">
    <property type="entry name" value="GlycoTrans_28_N"/>
</dbReference>
<comment type="pathway">
    <text evidence="10">Cell wall biogenesis; peptidoglycan biosynthesis.</text>
</comment>
<reference evidence="14 15" key="2">
    <citation type="submission" date="2018-03" db="EMBL/GenBank/DDBJ databases">
        <title>Cross-interface Injection: A General Nanoliter Liquid Handling Method Applied to Single Cells Genome Amplification Automated Nanoliter Liquid Handling Applied to Single Cell Multiple Displacement Amplification.</title>
        <authorList>
            <person name="Yun J."/>
            <person name="Xu P."/>
            <person name="Xu J."/>
            <person name="Dai X."/>
            <person name="Wang Y."/>
            <person name="Zheng X."/>
            <person name="Cao C."/>
            <person name="Yi Q."/>
            <person name="Zhu Y."/>
            <person name="Wang L."/>
            <person name="Dong Z."/>
            <person name="Huang Y."/>
            <person name="Huang L."/>
            <person name="Du W."/>
        </authorList>
    </citation>
    <scope>NUCLEOTIDE SEQUENCE [LARGE SCALE GENOMIC DNA]</scope>
    <source>
        <strain evidence="14 15">Z-D1-2</strain>
    </source>
</reference>
<evidence type="ECO:0000256" key="1">
    <source>
        <dbReference type="ARBA" id="ARBA00022475"/>
    </source>
</evidence>
<evidence type="ECO:0000256" key="2">
    <source>
        <dbReference type="ARBA" id="ARBA00022618"/>
    </source>
</evidence>
<keyword evidence="8 10" id="KW-0131">Cell cycle</keyword>
<dbReference type="GO" id="GO:0009252">
    <property type="term" value="P:peptidoglycan biosynthetic process"/>
    <property type="evidence" value="ECO:0007669"/>
    <property type="project" value="UniProtKB-UniRule"/>
</dbReference>
<dbReference type="GO" id="GO:0008360">
    <property type="term" value="P:regulation of cell shape"/>
    <property type="evidence" value="ECO:0007669"/>
    <property type="project" value="UniProtKB-KW"/>
</dbReference>
<gene>
    <name evidence="10 14" type="primary">murG</name>
    <name evidence="14" type="ORF">C9994_04260</name>
    <name evidence="13" type="ORF">GCM10011506_39640</name>
</gene>
<evidence type="ECO:0000313" key="15">
    <source>
        <dbReference type="Proteomes" id="UP000240608"/>
    </source>
</evidence>
<dbReference type="Pfam" id="PF04101">
    <property type="entry name" value="Glyco_tran_28_C"/>
    <property type="match status" value="1"/>
</dbReference>
<evidence type="ECO:0000256" key="3">
    <source>
        <dbReference type="ARBA" id="ARBA00022676"/>
    </source>
</evidence>
<dbReference type="CDD" id="cd03785">
    <property type="entry name" value="GT28_MurG"/>
    <property type="match status" value="1"/>
</dbReference>
<sequence>MSTANKPYRFIISGGGTGGHIFPALAIADQIKAEAPDAEILFVGAEGKMEMQKVPEAGYKILGLPIAGIQRSLTLKNLAFPFKLLNSLKQAKTIVRNFKPDAVIGVGGYASGPTLRAASNAGIPCFLQEQNSYAGLTNKWLKNKVQRICVAYEGMDKYFPAEKLQLTGNPVRKGLMNLPATEKALQYYGLTSEKPVILVLGGSLGARVINESIVKQLALLEKADVQVLWQTGKLYHKEMLVRAAKADTSKIKVLEFIKEMETAYAAADIIISRAGALSVSELAIIGKPVIFVPSSGVAEDHQTKNANSLVQKDAAILITDHQAVDELIPRALELLKDDELQKELAENIKKLAKPNATEDIVKIIFSMIK</sequence>
<organism evidence="14 15">
    <name type="scientific">Marivirga lumbricoides</name>
    <dbReference type="NCBI Taxonomy" id="1046115"/>
    <lineage>
        <taxon>Bacteria</taxon>
        <taxon>Pseudomonadati</taxon>
        <taxon>Bacteroidota</taxon>
        <taxon>Cytophagia</taxon>
        <taxon>Cytophagales</taxon>
        <taxon>Marivirgaceae</taxon>
        <taxon>Marivirga</taxon>
    </lineage>
</organism>